<dbReference type="Pfam" id="PF01965">
    <property type="entry name" value="DJ-1_PfpI"/>
    <property type="match status" value="1"/>
</dbReference>
<evidence type="ECO:0000313" key="2">
    <source>
        <dbReference type="EMBL" id="QNO19090.1"/>
    </source>
</evidence>
<gene>
    <name evidence="2" type="ORF">H6X83_05600</name>
</gene>
<dbReference type="InterPro" id="IPR029062">
    <property type="entry name" value="Class_I_gatase-like"/>
</dbReference>
<feature type="domain" description="DJ-1/PfpI" evidence="1">
    <location>
        <begin position="4"/>
        <end position="170"/>
    </location>
</feature>
<dbReference type="PANTHER" id="PTHR48094">
    <property type="entry name" value="PROTEIN/NUCLEIC ACID DEGLYCASE DJ-1-RELATED"/>
    <property type="match status" value="1"/>
</dbReference>
<dbReference type="Proteomes" id="UP000516046">
    <property type="component" value="Chromosome"/>
</dbReference>
<keyword evidence="2" id="KW-0315">Glutamine amidotransferase</keyword>
<dbReference type="KEGG" id="caml:H6X83_05600"/>
<dbReference type="Gene3D" id="3.40.50.880">
    <property type="match status" value="1"/>
</dbReference>
<keyword evidence="3" id="KW-1185">Reference proteome</keyword>
<evidence type="ECO:0000259" key="1">
    <source>
        <dbReference type="Pfam" id="PF01965"/>
    </source>
</evidence>
<dbReference type="GO" id="GO:0016740">
    <property type="term" value="F:transferase activity"/>
    <property type="evidence" value="ECO:0007669"/>
    <property type="project" value="UniProtKB-KW"/>
</dbReference>
<organism evidence="2 3">
    <name type="scientific">Caproicibacterium amylolyticum</name>
    <dbReference type="NCBI Taxonomy" id="2766537"/>
    <lineage>
        <taxon>Bacteria</taxon>
        <taxon>Bacillati</taxon>
        <taxon>Bacillota</taxon>
        <taxon>Clostridia</taxon>
        <taxon>Eubacteriales</taxon>
        <taxon>Oscillospiraceae</taxon>
        <taxon>Caproicibacterium</taxon>
    </lineage>
</organism>
<dbReference type="RefSeq" id="WP_212508159.1">
    <property type="nucleotide sequence ID" value="NZ_CP060696.1"/>
</dbReference>
<name>A0A7G9WK78_9FIRM</name>
<keyword evidence="2" id="KW-0808">Transferase</keyword>
<dbReference type="InterPro" id="IPR002818">
    <property type="entry name" value="DJ-1/PfpI"/>
</dbReference>
<dbReference type="SUPFAM" id="SSF52317">
    <property type="entry name" value="Class I glutamine amidotransferase-like"/>
    <property type="match status" value="1"/>
</dbReference>
<dbReference type="CDD" id="cd03140">
    <property type="entry name" value="GATase1_PfpI_3"/>
    <property type="match status" value="1"/>
</dbReference>
<protein>
    <submittedName>
        <fullName evidence="2">Glutamine amidotransferase</fullName>
    </submittedName>
</protein>
<dbReference type="GO" id="GO:0005737">
    <property type="term" value="C:cytoplasm"/>
    <property type="evidence" value="ECO:0007669"/>
    <property type="project" value="TreeGrafter"/>
</dbReference>
<reference evidence="2 3" key="1">
    <citation type="submission" date="2020-08" db="EMBL/GenBank/DDBJ databases">
        <authorList>
            <person name="Ren C."/>
            <person name="Gu Y."/>
            <person name="Xu Y."/>
        </authorList>
    </citation>
    <scope>NUCLEOTIDE SEQUENCE [LARGE SCALE GENOMIC DNA]</scope>
    <source>
        <strain evidence="2 3">LBM18003</strain>
    </source>
</reference>
<evidence type="ECO:0000313" key="3">
    <source>
        <dbReference type="Proteomes" id="UP000516046"/>
    </source>
</evidence>
<sequence length="203" mass="22312">MKQTVLFVVLDLYADWEAAYLSSAVLNLGQGKYAVKTISLTKEPIHSLGGFTLLPDYDLQSVPEDFAGLILIGGDFWRDAAARQTEPLVKRALAENKVLGGICAASAFLGAIGALNTVRHTSNDLDYMKQWAGNNYTGEQNYLQQQAVRDGNVVTANGTAALEFAKEVLEALQLAPESEIERWYNFYKLGFYRFAEADSCTIA</sequence>
<dbReference type="PANTHER" id="PTHR48094:SF19">
    <property type="entry name" value="DJ-1_PFPI DOMAIN-CONTAINING PROTEIN"/>
    <property type="match status" value="1"/>
</dbReference>
<accession>A0A7G9WK78</accession>
<proteinExistence type="predicted"/>
<dbReference type="InterPro" id="IPR050325">
    <property type="entry name" value="Prot/Nucl_acid_deglycase"/>
</dbReference>
<dbReference type="AlphaFoldDB" id="A0A7G9WK78"/>
<dbReference type="EMBL" id="CP060696">
    <property type="protein sequence ID" value="QNO19090.1"/>
    <property type="molecule type" value="Genomic_DNA"/>
</dbReference>